<name>A0AC61L392_9EURY</name>
<reference evidence="1" key="1">
    <citation type="submission" date="2018-01" db="EMBL/GenBank/DDBJ databases">
        <authorList>
            <person name="Krukenberg V."/>
        </authorList>
    </citation>
    <scope>NUCLEOTIDE SEQUENCE</scope>
    <source>
        <strain evidence="1">E20ANME2</strain>
    </source>
</reference>
<evidence type="ECO:0000313" key="2">
    <source>
        <dbReference type="Proteomes" id="UP000248329"/>
    </source>
</evidence>
<protein>
    <submittedName>
        <fullName evidence="1">Uncharacterized protein</fullName>
    </submittedName>
</protein>
<dbReference type="Proteomes" id="UP000248329">
    <property type="component" value="Unassembled WGS sequence"/>
</dbReference>
<accession>A0AC61L392</accession>
<gene>
    <name evidence="1" type="ORF">C4B59_07110</name>
</gene>
<comment type="caution">
    <text evidence="1">The sequence shown here is derived from an EMBL/GenBank/DDBJ whole genome shotgun (WGS) entry which is preliminary data.</text>
</comment>
<sequence>MSMEKPEHYRDDCNRIACIYDPLVRFISSFFGGEEGLRRLTIGKMDLKPGQRVLDVCCGTGTLCTMVAEVTGSKGEVVGVDLSENMLKKAENKSEDNIRFCYANAEEIPYADGYFDHASVTFGLHEMPHSVRMNVLCEMRRVLKPGGRITVLDYSYPKRTLAVLLFKVWMLVEGETARDFIRRDLSSMIRDAGFDVIEQSVYWMNTIQIVSGVTVETYNKGSGTEQ</sequence>
<proteinExistence type="predicted"/>
<evidence type="ECO:0000313" key="1">
    <source>
        <dbReference type="EMBL" id="PXF60927.1"/>
    </source>
</evidence>
<dbReference type="EMBL" id="PQXF01000010">
    <property type="protein sequence ID" value="PXF60927.1"/>
    <property type="molecule type" value="Genomic_DNA"/>
</dbReference>
<organism evidence="1 2">
    <name type="scientific">Candidatus Methanogaster sp</name>
    <dbReference type="NCBI Taxonomy" id="3386292"/>
    <lineage>
        <taxon>Archaea</taxon>
        <taxon>Methanobacteriati</taxon>
        <taxon>Methanobacteriota</taxon>
        <taxon>Stenosarchaea group</taxon>
        <taxon>Methanomicrobia</taxon>
        <taxon>Methanosarcinales</taxon>
        <taxon>ANME-2 cluster</taxon>
        <taxon>Candidatus Methanogasteraceae</taxon>
        <taxon>Candidatus Methanogaster</taxon>
    </lineage>
</organism>